<reference evidence="2" key="1">
    <citation type="submission" date="2020-11" db="EMBL/GenBank/DDBJ databases">
        <authorList>
            <consortium name="DOE Joint Genome Institute"/>
            <person name="Ahrendt S."/>
            <person name="Riley R."/>
            <person name="Andreopoulos W."/>
            <person name="Labutti K."/>
            <person name="Pangilinan J."/>
            <person name="Ruiz-Duenas F.J."/>
            <person name="Barrasa J.M."/>
            <person name="Sanchez-Garcia M."/>
            <person name="Camarero S."/>
            <person name="Miyauchi S."/>
            <person name="Serrano A."/>
            <person name="Linde D."/>
            <person name="Babiker R."/>
            <person name="Drula E."/>
            <person name="Ayuso-Fernandez I."/>
            <person name="Pacheco R."/>
            <person name="Padilla G."/>
            <person name="Ferreira P."/>
            <person name="Barriuso J."/>
            <person name="Kellner H."/>
            <person name="Castanera R."/>
            <person name="Alfaro M."/>
            <person name="Ramirez L."/>
            <person name="Pisabarro A.G."/>
            <person name="Kuo A."/>
            <person name="Tritt A."/>
            <person name="Lipzen A."/>
            <person name="He G."/>
            <person name="Yan M."/>
            <person name="Ng V."/>
            <person name="Cullen D."/>
            <person name="Martin F."/>
            <person name="Rosso M.-N."/>
            <person name="Henrissat B."/>
            <person name="Hibbett D."/>
            <person name="Martinez A.T."/>
            <person name="Grigoriev I.V."/>
        </authorList>
    </citation>
    <scope>NUCLEOTIDE SEQUENCE</scope>
    <source>
        <strain evidence="2">CBS 506.95</strain>
    </source>
</reference>
<dbReference type="GO" id="GO:0016020">
    <property type="term" value="C:membrane"/>
    <property type="evidence" value="ECO:0007669"/>
    <property type="project" value="TreeGrafter"/>
</dbReference>
<evidence type="ECO:0000313" key="2">
    <source>
        <dbReference type="EMBL" id="KAF9525131.1"/>
    </source>
</evidence>
<organism evidence="2 3">
    <name type="scientific">Crepidotus variabilis</name>
    <dbReference type="NCBI Taxonomy" id="179855"/>
    <lineage>
        <taxon>Eukaryota</taxon>
        <taxon>Fungi</taxon>
        <taxon>Dikarya</taxon>
        <taxon>Basidiomycota</taxon>
        <taxon>Agaricomycotina</taxon>
        <taxon>Agaricomycetes</taxon>
        <taxon>Agaricomycetidae</taxon>
        <taxon>Agaricales</taxon>
        <taxon>Agaricineae</taxon>
        <taxon>Crepidotaceae</taxon>
        <taxon>Crepidotus</taxon>
    </lineage>
</organism>
<sequence length="264" mass="29540">MPSTARKRTHPYDFFARGKIGTSPSATFVFCILRALDVAIQYHILANGLGASMLRKVGFEVIPNGPPIQTSLPFVEGVGLSPYRLLLLAMAMGGALKHILWAIYFNREPLWISSAIAAPIYYAMFNSLNDLFSTTMFFSASITGRTPAVVIGSVLYLVGLTTETVAEYQRKVFKDDPKNDGKLCTGGLWSVTRHINYTGYTLWRTGYSLAAGNWYWGGFMAMHLIKGFGSRAIPILNWYCSEKYGTQWEEFKKQTPYQLIPGVW</sequence>
<keyword evidence="1" id="KW-1133">Transmembrane helix</keyword>
<accession>A0A9P6E9B6</accession>
<evidence type="ECO:0008006" key="4">
    <source>
        <dbReference type="Google" id="ProtNLM"/>
    </source>
</evidence>
<dbReference type="EMBL" id="MU157888">
    <property type="protein sequence ID" value="KAF9525131.1"/>
    <property type="molecule type" value="Genomic_DNA"/>
</dbReference>
<dbReference type="PANTHER" id="PTHR32251">
    <property type="entry name" value="3-OXO-5-ALPHA-STEROID 4-DEHYDROGENASE"/>
    <property type="match status" value="1"/>
</dbReference>
<evidence type="ECO:0000256" key="1">
    <source>
        <dbReference type="SAM" id="Phobius"/>
    </source>
</evidence>
<dbReference type="InterPro" id="IPR010721">
    <property type="entry name" value="UstE-like"/>
</dbReference>
<keyword evidence="3" id="KW-1185">Reference proteome</keyword>
<dbReference type="PANTHER" id="PTHR32251:SF15">
    <property type="entry name" value="3-OXO-5-ALPHA-STEROID 4-DEHYDROGENASE (DUF1295)"/>
    <property type="match status" value="1"/>
</dbReference>
<dbReference type="AlphaFoldDB" id="A0A9P6E9B6"/>
<feature type="transmembrane region" description="Helical" evidence="1">
    <location>
        <begin position="85"/>
        <end position="104"/>
    </location>
</feature>
<protein>
    <recommendedName>
        <fullName evidence="4">Steroid 5-alpha reductase C-terminal domain-containing protein</fullName>
    </recommendedName>
</protein>
<dbReference type="Proteomes" id="UP000807306">
    <property type="component" value="Unassembled WGS sequence"/>
</dbReference>
<gene>
    <name evidence="2" type="ORF">CPB83DRAFT_897268</name>
</gene>
<keyword evidence="1" id="KW-0472">Membrane</keyword>
<keyword evidence="1" id="KW-0812">Transmembrane</keyword>
<name>A0A9P6E9B6_9AGAR</name>
<dbReference type="OrthoDB" id="67965at2759"/>
<dbReference type="Gene3D" id="1.20.120.1630">
    <property type="match status" value="1"/>
</dbReference>
<feature type="transmembrane region" description="Helical" evidence="1">
    <location>
        <begin position="110"/>
        <end position="128"/>
    </location>
</feature>
<dbReference type="Pfam" id="PF06966">
    <property type="entry name" value="DUF1295"/>
    <property type="match status" value="1"/>
</dbReference>
<evidence type="ECO:0000313" key="3">
    <source>
        <dbReference type="Proteomes" id="UP000807306"/>
    </source>
</evidence>
<proteinExistence type="predicted"/>
<comment type="caution">
    <text evidence="2">The sequence shown here is derived from an EMBL/GenBank/DDBJ whole genome shotgun (WGS) entry which is preliminary data.</text>
</comment>